<dbReference type="AlphaFoldDB" id="A0A6J7BYN4"/>
<accession>A0A6J7BYN4</accession>
<organism evidence="1">
    <name type="scientific">freshwater metagenome</name>
    <dbReference type="NCBI Taxonomy" id="449393"/>
    <lineage>
        <taxon>unclassified sequences</taxon>
        <taxon>metagenomes</taxon>
        <taxon>ecological metagenomes</taxon>
    </lineage>
</organism>
<dbReference type="EMBL" id="CAFBIZ010000143">
    <property type="protein sequence ID" value="CAB4850932.1"/>
    <property type="molecule type" value="Genomic_DNA"/>
</dbReference>
<gene>
    <name evidence="1" type="ORF">UFOPK3268_01103</name>
</gene>
<name>A0A6J7BYN4_9ZZZZ</name>
<reference evidence="1" key="1">
    <citation type="submission" date="2020-05" db="EMBL/GenBank/DDBJ databases">
        <authorList>
            <person name="Chiriac C."/>
            <person name="Salcher M."/>
            <person name="Ghai R."/>
            <person name="Kavagutti S V."/>
        </authorList>
    </citation>
    <scope>NUCLEOTIDE SEQUENCE</scope>
</reference>
<evidence type="ECO:0000313" key="1">
    <source>
        <dbReference type="EMBL" id="CAB4850932.1"/>
    </source>
</evidence>
<protein>
    <submittedName>
        <fullName evidence="1">Unannotated protein</fullName>
    </submittedName>
</protein>
<proteinExistence type="predicted"/>
<sequence>MPADDRDAVHPRSRSHTFEHHFRDIATGHHGVNDGERHSAHRRDVVDIGQHRGHSGAVGVGCDERRPDRLAAGNHAAAIDGDYRAIVARALDPPGVSEDLGHEADFTLGRERGVRTDRMRNIVELLERRGVSVHGSQTRCKPTWAAREVKYGFPIVNPVLA</sequence>